<dbReference type="HOGENOM" id="CLU_000960_28_2_11"/>
<evidence type="ECO:0000256" key="1">
    <source>
        <dbReference type="ARBA" id="ARBA00004651"/>
    </source>
</evidence>
<dbReference type="KEGG" id="kfl:Kfla_5237"/>
<dbReference type="NCBIfam" id="TIGR00711">
    <property type="entry name" value="efflux_EmrB"/>
    <property type="match status" value="1"/>
</dbReference>
<feature type="transmembrane region" description="Helical" evidence="7">
    <location>
        <begin position="425"/>
        <end position="446"/>
    </location>
</feature>
<feature type="transmembrane region" description="Helical" evidence="7">
    <location>
        <begin position="51"/>
        <end position="67"/>
    </location>
</feature>
<keyword evidence="6 7" id="KW-0472">Membrane</keyword>
<dbReference type="SUPFAM" id="SSF103473">
    <property type="entry name" value="MFS general substrate transporter"/>
    <property type="match status" value="1"/>
</dbReference>
<dbReference type="CDD" id="cd17321">
    <property type="entry name" value="MFS_MMR_MDR_like"/>
    <property type="match status" value="1"/>
</dbReference>
<dbReference type="Pfam" id="PF07690">
    <property type="entry name" value="MFS_1"/>
    <property type="match status" value="1"/>
</dbReference>
<keyword evidence="10" id="KW-1185">Reference proteome</keyword>
<dbReference type="PROSITE" id="PS50850">
    <property type="entry name" value="MFS"/>
    <property type="match status" value="1"/>
</dbReference>
<dbReference type="RefSeq" id="WP_012922805.1">
    <property type="nucleotide sequence ID" value="NC_013729.1"/>
</dbReference>
<keyword evidence="4 7" id="KW-0812">Transmembrane</keyword>
<evidence type="ECO:0000256" key="6">
    <source>
        <dbReference type="ARBA" id="ARBA00023136"/>
    </source>
</evidence>
<reference evidence="10" key="1">
    <citation type="submission" date="2009-09" db="EMBL/GenBank/DDBJ databases">
        <title>The complete genome of Kribbella flavida DSM 17836.</title>
        <authorList>
            <consortium name="US DOE Joint Genome Institute (JGI-PGF)"/>
            <person name="Lucas S."/>
            <person name="Copeland A."/>
            <person name="Lapidus A."/>
            <person name="Glavina del Rio T."/>
            <person name="Dalin E."/>
            <person name="Tice H."/>
            <person name="Bruce D."/>
            <person name="Goodwin L."/>
            <person name="Pitluck S."/>
            <person name="Kyrpides N."/>
            <person name="Mavromatis K."/>
            <person name="Ivanova N."/>
            <person name="Saunders E."/>
            <person name="Brettin T."/>
            <person name="Detter J.C."/>
            <person name="Han C."/>
            <person name="Larimer F."/>
            <person name="Land M."/>
            <person name="Hauser L."/>
            <person name="Markowitz V."/>
            <person name="Cheng J.-F."/>
            <person name="Hugenholtz P."/>
            <person name="Woyke T."/>
            <person name="Wu D."/>
            <person name="Pukall R."/>
            <person name="Klenk H.-P."/>
            <person name="Eisen J.A."/>
        </authorList>
    </citation>
    <scope>NUCLEOTIDE SEQUENCE [LARGE SCALE GENOMIC DNA]</scope>
    <source>
        <strain evidence="10">DSM 17836 / JCM 10339 / NBRC 14399</strain>
    </source>
</reference>
<gene>
    <name evidence="9" type="ordered locus">Kfla_5237</name>
</gene>
<protein>
    <submittedName>
        <fullName evidence="9">Drug resistance transporter, EmrB/QacA subfamily</fullName>
    </submittedName>
</protein>
<dbReference type="Proteomes" id="UP000007967">
    <property type="component" value="Chromosome"/>
</dbReference>
<feature type="transmembrane region" description="Helical" evidence="7">
    <location>
        <begin position="325"/>
        <end position="345"/>
    </location>
</feature>
<dbReference type="InterPro" id="IPR036259">
    <property type="entry name" value="MFS_trans_sf"/>
</dbReference>
<dbReference type="PRINTS" id="PR01036">
    <property type="entry name" value="TCRTETB"/>
</dbReference>
<dbReference type="Gene3D" id="1.20.1250.20">
    <property type="entry name" value="MFS general substrate transporter like domains"/>
    <property type="match status" value="1"/>
</dbReference>
<evidence type="ECO:0000256" key="3">
    <source>
        <dbReference type="ARBA" id="ARBA00022475"/>
    </source>
</evidence>
<comment type="subcellular location">
    <subcellularLocation>
        <location evidence="1">Cell membrane</location>
        <topology evidence="1">Multi-pass membrane protein</topology>
    </subcellularLocation>
</comment>
<proteinExistence type="predicted"/>
<dbReference type="InterPro" id="IPR020846">
    <property type="entry name" value="MFS_dom"/>
</dbReference>
<name>D2Q4Z6_KRIFD</name>
<feature type="transmembrane region" description="Helical" evidence="7">
    <location>
        <begin position="399"/>
        <end position="419"/>
    </location>
</feature>
<feature type="transmembrane region" description="Helical" evidence="7">
    <location>
        <begin position="300"/>
        <end position="318"/>
    </location>
</feature>
<dbReference type="InterPro" id="IPR004638">
    <property type="entry name" value="EmrB-like"/>
</dbReference>
<dbReference type="GO" id="GO:0022857">
    <property type="term" value="F:transmembrane transporter activity"/>
    <property type="evidence" value="ECO:0007669"/>
    <property type="project" value="InterPro"/>
</dbReference>
<keyword evidence="3" id="KW-1003">Cell membrane</keyword>
<feature type="transmembrane region" description="Helical" evidence="7">
    <location>
        <begin position="99"/>
        <end position="120"/>
    </location>
</feature>
<accession>D2Q4Z6</accession>
<dbReference type="STRING" id="479435.Kfla_5237"/>
<reference evidence="9 10" key="2">
    <citation type="journal article" date="2010" name="Stand. Genomic Sci.">
        <title>Complete genome sequence of Kribbella flavida type strain (IFO 14399).</title>
        <authorList>
            <person name="Pukall R."/>
            <person name="Lapidus A."/>
            <person name="Glavina Del Rio T."/>
            <person name="Copeland A."/>
            <person name="Tice H."/>
            <person name="Cheng J.-F."/>
            <person name="Lucas S."/>
            <person name="Chen F."/>
            <person name="Nolan M."/>
            <person name="LaButti K."/>
            <person name="Pati A."/>
            <person name="Ivanova N."/>
            <person name="Mavrommatis K."/>
            <person name="Mikhailova N."/>
            <person name="Pitluck S."/>
            <person name="Bruce D."/>
            <person name="Goodwin L."/>
            <person name="Land M."/>
            <person name="Hauser L."/>
            <person name="Chang Y.-J."/>
            <person name="Jeffries C.D."/>
            <person name="Chen A."/>
            <person name="Palaniappan K."/>
            <person name="Chain P."/>
            <person name="Rohde M."/>
            <person name="Goeker M."/>
            <person name="Bristow J."/>
            <person name="Eisen J.A."/>
            <person name="Markowitz V."/>
            <person name="Hugenholtz P."/>
            <person name="Kyrpides N.C."/>
            <person name="Klenk H.-P."/>
            <person name="Brettin T."/>
        </authorList>
    </citation>
    <scope>NUCLEOTIDE SEQUENCE [LARGE SCALE GENOMIC DNA]</scope>
    <source>
        <strain evidence="10">DSM 17836 / JCM 10339 / NBRC 14399</strain>
    </source>
</reference>
<feature type="domain" description="Major facilitator superfamily (MFS) profile" evidence="8">
    <location>
        <begin position="8"/>
        <end position="451"/>
    </location>
</feature>
<keyword evidence="5 7" id="KW-1133">Transmembrane helix</keyword>
<dbReference type="EMBL" id="CP001736">
    <property type="protein sequence ID" value="ADB34251.1"/>
    <property type="molecule type" value="Genomic_DNA"/>
</dbReference>
<dbReference type="InterPro" id="IPR011701">
    <property type="entry name" value="MFS"/>
</dbReference>
<dbReference type="PANTHER" id="PTHR42718:SF46">
    <property type="entry name" value="BLR6921 PROTEIN"/>
    <property type="match status" value="1"/>
</dbReference>
<sequence length="463" mass="47250">MNRKQLWVLLLGSVASLMAALDTLVVSTALSSIRRELDASIAELEWTVNAYNLSFAVLLMTAAAAGDRLGRRRMFAAGVALFTLASAACALAGDVGTLIAARVVQGAGAALVTTLALALVSTAFPTERRGAAIGILEGVTGMGVALGPLVGGAVADGLAWQAIFWLNVPIGLIAVPLALRKLPESFGPDGAFDFRGVALVTGGTFAVVWALVRGNTVGWGSPETVVTLVAGVLLAVAFVRWERRAPHPMMPLGFFRSRAFSAGNVAIFCTFAALFLAVFFFAQYLQTGLGYGAFEAGLRLLPWTVTLFLCAPVAGALTDRIGERPLMGGGLVLQAVGLGWVALVAGEPYGAMVPALVVAGCGVSMAIPAVQSSVVGAVAPDQIGRAVGVNSMMRELGGVFGIAVGVAVFAGAGSFASAADFTDGFVPAVVAAALISLAGALAALWLPGRAPTPTPVERRVELG</sequence>
<feature type="transmembrane region" description="Helical" evidence="7">
    <location>
        <begin position="262"/>
        <end position="285"/>
    </location>
</feature>
<evidence type="ECO:0000256" key="4">
    <source>
        <dbReference type="ARBA" id="ARBA00022692"/>
    </source>
</evidence>
<dbReference type="AlphaFoldDB" id="D2Q4Z6"/>
<evidence type="ECO:0000313" key="10">
    <source>
        <dbReference type="Proteomes" id="UP000007967"/>
    </source>
</evidence>
<dbReference type="eggNOG" id="COG0477">
    <property type="taxonomic scope" value="Bacteria"/>
</dbReference>
<evidence type="ECO:0000256" key="7">
    <source>
        <dbReference type="SAM" id="Phobius"/>
    </source>
</evidence>
<dbReference type="Gene3D" id="1.20.1720.10">
    <property type="entry name" value="Multidrug resistance protein D"/>
    <property type="match status" value="1"/>
</dbReference>
<feature type="transmembrane region" description="Helical" evidence="7">
    <location>
        <begin position="74"/>
        <end position="93"/>
    </location>
</feature>
<dbReference type="PANTHER" id="PTHR42718">
    <property type="entry name" value="MAJOR FACILITATOR SUPERFAMILY MULTIDRUG TRANSPORTER MFSC"/>
    <property type="match status" value="1"/>
</dbReference>
<feature type="transmembrane region" description="Helical" evidence="7">
    <location>
        <begin position="191"/>
        <end position="212"/>
    </location>
</feature>
<feature type="transmembrane region" description="Helical" evidence="7">
    <location>
        <begin position="132"/>
        <end position="152"/>
    </location>
</feature>
<evidence type="ECO:0000256" key="2">
    <source>
        <dbReference type="ARBA" id="ARBA00022448"/>
    </source>
</evidence>
<evidence type="ECO:0000256" key="5">
    <source>
        <dbReference type="ARBA" id="ARBA00022989"/>
    </source>
</evidence>
<feature type="transmembrane region" description="Helical" evidence="7">
    <location>
        <begin position="224"/>
        <end position="241"/>
    </location>
</feature>
<evidence type="ECO:0000259" key="8">
    <source>
        <dbReference type="PROSITE" id="PS50850"/>
    </source>
</evidence>
<organism evidence="9 10">
    <name type="scientific">Kribbella flavida (strain DSM 17836 / JCM 10339 / NBRC 14399)</name>
    <dbReference type="NCBI Taxonomy" id="479435"/>
    <lineage>
        <taxon>Bacteria</taxon>
        <taxon>Bacillati</taxon>
        <taxon>Actinomycetota</taxon>
        <taxon>Actinomycetes</taxon>
        <taxon>Propionibacteriales</taxon>
        <taxon>Kribbellaceae</taxon>
        <taxon>Kribbella</taxon>
    </lineage>
</organism>
<feature type="transmembrane region" description="Helical" evidence="7">
    <location>
        <begin position="158"/>
        <end position="179"/>
    </location>
</feature>
<keyword evidence="2" id="KW-0813">Transport</keyword>
<feature type="transmembrane region" description="Helical" evidence="7">
    <location>
        <begin position="351"/>
        <end position="378"/>
    </location>
</feature>
<dbReference type="GO" id="GO:0005886">
    <property type="term" value="C:plasma membrane"/>
    <property type="evidence" value="ECO:0007669"/>
    <property type="project" value="UniProtKB-SubCell"/>
</dbReference>
<evidence type="ECO:0000313" key="9">
    <source>
        <dbReference type="EMBL" id="ADB34251.1"/>
    </source>
</evidence>